<comment type="caution">
    <text evidence="1">The sequence shown here is derived from an EMBL/GenBank/DDBJ whole genome shotgun (WGS) entry which is preliminary data.</text>
</comment>
<organism evidence="1 2">
    <name type="scientific">Multifurca ochricompacta</name>
    <dbReference type="NCBI Taxonomy" id="376703"/>
    <lineage>
        <taxon>Eukaryota</taxon>
        <taxon>Fungi</taxon>
        <taxon>Dikarya</taxon>
        <taxon>Basidiomycota</taxon>
        <taxon>Agaricomycotina</taxon>
        <taxon>Agaricomycetes</taxon>
        <taxon>Russulales</taxon>
        <taxon>Russulaceae</taxon>
        <taxon>Multifurca</taxon>
    </lineage>
</organism>
<sequence>MLSLLHCSCSFSFNSSLALRLCCFIFACHLSFCFVPEIGTSFLPAPAFNMANGLRSWKAFSEIDVSYQPAFDELCFFSIHSSILLLLLHFLGKTDSLRTHAVFGSIQWVQYGRMFPRGREGDVKRERILRALVPNT</sequence>
<protein>
    <submittedName>
        <fullName evidence="1">Uncharacterized protein</fullName>
    </submittedName>
</protein>
<dbReference type="AlphaFoldDB" id="A0AAD4M1L5"/>
<feature type="non-terminal residue" evidence="1">
    <location>
        <position position="1"/>
    </location>
</feature>
<evidence type="ECO:0000313" key="1">
    <source>
        <dbReference type="EMBL" id="KAI0298068.1"/>
    </source>
</evidence>
<keyword evidence="2" id="KW-1185">Reference proteome</keyword>
<evidence type="ECO:0000313" key="2">
    <source>
        <dbReference type="Proteomes" id="UP001203297"/>
    </source>
</evidence>
<dbReference type="Proteomes" id="UP001203297">
    <property type="component" value="Unassembled WGS sequence"/>
</dbReference>
<dbReference type="EMBL" id="WTXG01000031">
    <property type="protein sequence ID" value="KAI0298068.1"/>
    <property type="molecule type" value="Genomic_DNA"/>
</dbReference>
<reference evidence="1" key="1">
    <citation type="journal article" date="2022" name="New Phytol.">
        <title>Evolutionary transition to the ectomycorrhizal habit in the genomes of a hyperdiverse lineage of mushroom-forming fungi.</title>
        <authorList>
            <person name="Looney B."/>
            <person name="Miyauchi S."/>
            <person name="Morin E."/>
            <person name="Drula E."/>
            <person name="Courty P.E."/>
            <person name="Kohler A."/>
            <person name="Kuo A."/>
            <person name="LaButti K."/>
            <person name="Pangilinan J."/>
            <person name="Lipzen A."/>
            <person name="Riley R."/>
            <person name="Andreopoulos W."/>
            <person name="He G."/>
            <person name="Johnson J."/>
            <person name="Nolan M."/>
            <person name="Tritt A."/>
            <person name="Barry K.W."/>
            <person name="Grigoriev I.V."/>
            <person name="Nagy L.G."/>
            <person name="Hibbett D."/>
            <person name="Henrissat B."/>
            <person name="Matheny P.B."/>
            <person name="Labbe J."/>
            <person name="Martin F.M."/>
        </authorList>
    </citation>
    <scope>NUCLEOTIDE SEQUENCE</scope>
    <source>
        <strain evidence="1">BPL690</strain>
    </source>
</reference>
<gene>
    <name evidence="1" type="ORF">B0F90DRAFT_1736199</name>
</gene>
<name>A0AAD4M1L5_9AGAM</name>
<proteinExistence type="predicted"/>
<accession>A0AAD4M1L5</accession>